<protein>
    <recommendedName>
        <fullName evidence="4">Fcf2 pre-rRNA processing C-terminal domain-containing protein</fullName>
    </recommendedName>
</protein>
<feature type="compositionally biased region" description="Basic and acidic residues" evidence="3">
    <location>
        <begin position="95"/>
        <end position="105"/>
    </location>
</feature>
<dbReference type="OrthoDB" id="427886at2759"/>
<feature type="compositionally biased region" description="Low complexity" evidence="3">
    <location>
        <begin position="201"/>
        <end position="213"/>
    </location>
</feature>
<organism evidence="5 6">
    <name type="scientific">Tilletiaria anomala (strain ATCC 24038 / CBS 436.72 / UBC 951)</name>
    <dbReference type="NCBI Taxonomy" id="1037660"/>
    <lineage>
        <taxon>Eukaryota</taxon>
        <taxon>Fungi</taxon>
        <taxon>Dikarya</taxon>
        <taxon>Basidiomycota</taxon>
        <taxon>Ustilaginomycotina</taxon>
        <taxon>Exobasidiomycetes</taxon>
        <taxon>Georgefischeriales</taxon>
        <taxon>Tilletiariaceae</taxon>
        <taxon>Tilletiaria</taxon>
    </lineage>
</organism>
<dbReference type="InterPro" id="IPR014810">
    <property type="entry name" value="Fcf2_C"/>
</dbReference>
<sequence>MSIQALTPSVGLSNKAKGKQPVRVQSFVNSAQRAGSTSDLDSDASSDSDDEEESSSFSSSSSVDDAEGLSVFDHLEDLVVAASSSIRARKQARQQAEREAFEKGQDMVSLVQPARSEAAASTGQSSKSKGKARQINQGGSSRGPCRANDGKVIDSSIERLGSGQLLQQDAAPTGRYAKRERRDERSKTAGSAWFNMPAFPTSSTSSLTNTSSSAIVRDEPSRLTRGGTSAISGDARAKTALEMRREIMAIRLRNMMDPKRFYRGSKTGKIQMPEFAQLGTIVSSPFEPKQQLRRDERGRTVVEELIKDAEAAAYAKKKFGELQGRNVPGGRVHHKHKKGKGKGKSKSGRR</sequence>
<evidence type="ECO:0000313" key="6">
    <source>
        <dbReference type="Proteomes" id="UP000027361"/>
    </source>
</evidence>
<feature type="compositionally biased region" description="Polar residues" evidence="3">
    <location>
        <begin position="26"/>
        <end position="35"/>
    </location>
</feature>
<feature type="compositionally biased region" description="Acidic residues" evidence="3">
    <location>
        <begin position="40"/>
        <end position="54"/>
    </location>
</feature>
<evidence type="ECO:0000256" key="2">
    <source>
        <dbReference type="ARBA" id="ARBA00023242"/>
    </source>
</evidence>
<feature type="region of interest" description="Disordered" evidence="3">
    <location>
        <begin position="322"/>
        <end position="350"/>
    </location>
</feature>
<evidence type="ECO:0000313" key="5">
    <source>
        <dbReference type="EMBL" id="KDN51326.1"/>
    </source>
</evidence>
<dbReference type="GeneID" id="25266934"/>
<dbReference type="GO" id="GO:0003723">
    <property type="term" value="F:RNA binding"/>
    <property type="evidence" value="ECO:0007669"/>
    <property type="project" value="TreeGrafter"/>
</dbReference>
<dbReference type="InterPro" id="IPR039883">
    <property type="entry name" value="Fcf2/DNTTIP2"/>
</dbReference>
<feature type="compositionally biased region" description="Basic residues" evidence="3">
    <location>
        <begin position="331"/>
        <end position="350"/>
    </location>
</feature>
<dbReference type="GO" id="GO:0005730">
    <property type="term" value="C:nucleolus"/>
    <property type="evidence" value="ECO:0007669"/>
    <property type="project" value="UniProtKB-SubCell"/>
</dbReference>
<dbReference type="OMA" id="AHTHDIL"/>
<evidence type="ECO:0000256" key="3">
    <source>
        <dbReference type="SAM" id="MobiDB-lite"/>
    </source>
</evidence>
<feature type="region of interest" description="Disordered" evidence="3">
    <location>
        <begin position="1"/>
        <end position="66"/>
    </location>
</feature>
<dbReference type="GO" id="GO:0006396">
    <property type="term" value="P:RNA processing"/>
    <property type="evidence" value="ECO:0007669"/>
    <property type="project" value="TreeGrafter"/>
</dbReference>
<keyword evidence="6" id="KW-1185">Reference proteome</keyword>
<gene>
    <name evidence="5" type="ORF">K437DRAFT_282566</name>
</gene>
<dbReference type="Proteomes" id="UP000027361">
    <property type="component" value="Unassembled WGS sequence"/>
</dbReference>
<proteinExistence type="predicted"/>
<dbReference type="Pfam" id="PF08698">
    <property type="entry name" value="Fcf2"/>
    <property type="match status" value="1"/>
</dbReference>
<name>A0A066WC66_TILAU</name>
<evidence type="ECO:0000256" key="1">
    <source>
        <dbReference type="ARBA" id="ARBA00004604"/>
    </source>
</evidence>
<dbReference type="InParanoid" id="A0A066WC66"/>
<evidence type="ECO:0000259" key="4">
    <source>
        <dbReference type="Pfam" id="PF08698"/>
    </source>
</evidence>
<feature type="domain" description="Fcf2 pre-rRNA processing C-terminal" evidence="4">
    <location>
        <begin position="241"/>
        <end position="318"/>
    </location>
</feature>
<dbReference type="STRING" id="1037660.A0A066WC66"/>
<dbReference type="PANTHER" id="PTHR21686:SF12">
    <property type="entry name" value="DEOXYNUCLEOTIDYLTRANSFERASE TERMINAL-INTERACTING PROTEIN 2"/>
    <property type="match status" value="1"/>
</dbReference>
<dbReference type="PANTHER" id="PTHR21686">
    <property type="entry name" value="DEOXYNUCLEOTIDYLTRANSFERASE TERMINAL-INTERACTING PROTEIN 2"/>
    <property type="match status" value="1"/>
</dbReference>
<accession>A0A066WC66</accession>
<dbReference type="EMBL" id="JMSN01000017">
    <property type="protein sequence ID" value="KDN51326.1"/>
    <property type="molecule type" value="Genomic_DNA"/>
</dbReference>
<comment type="subcellular location">
    <subcellularLocation>
        <location evidence="1">Nucleus</location>
        <location evidence="1">Nucleolus</location>
    </subcellularLocation>
</comment>
<dbReference type="RefSeq" id="XP_013244662.1">
    <property type="nucleotide sequence ID" value="XM_013389208.1"/>
</dbReference>
<comment type="caution">
    <text evidence="5">The sequence shown here is derived from an EMBL/GenBank/DDBJ whole genome shotgun (WGS) entry which is preliminary data.</text>
</comment>
<reference evidence="5 6" key="1">
    <citation type="submission" date="2014-05" db="EMBL/GenBank/DDBJ databases">
        <title>Draft genome sequence of a rare smut relative, Tilletiaria anomala UBC 951.</title>
        <authorList>
            <consortium name="DOE Joint Genome Institute"/>
            <person name="Toome M."/>
            <person name="Kuo A."/>
            <person name="Henrissat B."/>
            <person name="Lipzen A."/>
            <person name="Tritt A."/>
            <person name="Yoshinaga Y."/>
            <person name="Zane M."/>
            <person name="Barry K."/>
            <person name="Grigoriev I.V."/>
            <person name="Spatafora J.W."/>
            <person name="Aimea M.C."/>
        </authorList>
    </citation>
    <scope>NUCLEOTIDE SEQUENCE [LARGE SCALE GENOMIC DNA]</scope>
    <source>
        <strain evidence="5 6">UBC 951</strain>
    </source>
</reference>
<feature type="region of interest" description="Disordered" evidence="3">
    <location>
        <begin position="85"/>
        <end position="231"/>
    </location>
</feature>
<feature type="compositionally biased region" description="Polar residues" evidence="3">
    <location>
        <begin position="1"/>
        <end position="12"/>
    </location>
</feature>
<dbReference type="HOGENOM" id="CLU_792696_0_0_1"/>
<dbReference type="AlphaFoldDB" id="A0A066WC66"/>
<keyword evidence="2" id="KW-0539">Nucleus</keyword>